<protein>
    <submittedName>
        <fullName evidence="1">Uncharacterized protein</fullName>
    </submittedName>
</protein>
<dbReference type="AlphaFoldDB" id="A0A2W4SGX5"/>
<reference evidence="1 2" key="1">
    <citation type="journal article" date="2018" name="Aquat. Microb. Ecol.">
        <title>Gammaproteobacterial methanotrophs dominate.</title>
        <authorList>
            <person name="Rissanen A.J."/>
            <person name="Saarenheimo J."/>
            <person name="Tiirola M."/>
            <person name="Peura S."/>
            <person name="Aalto S.L."/>
            <person name="Karvinen A."/>
            <person name="Nykanen H."/>
        </authorList>
    </citation>
    <scope>NUCLEOTIDE SEQUENCE [LARGE SCALE GENOMIC DNA]</scope>
    <source>
        <strain evidence="1">AMbin10</strain>
    </source>
</reference>
<dbReference type="Proteomes" id="UP000249396">
    <property type="component" value="Unassembled WGS sequence"/>
</dbReference>
<proteinExistence type="predicted"/>
<evidence type="ECO:0000313" key="2">
    <source>
        <dbReference type="Proteomes" id="UP000249396"/>
    </source>
</evidence>
<gene>
    <name evidence="1" type="ORF">DM484_24070</name>
</gene>
<sequence length="169" mass="18015">MSTTADIFNDLNNLLDSIHDLLRMDFAKNAPKIARELGAESQLDTALDVFISGLNQLAGGVEKLRGPLLQADTVVAEFEIIADSLGTFGTGQAFSDLTLFFGMPANTFAPLVANFAKGHQFLVAGLGLADILPSPESLLNTNRRLQELGGTLEKLKTKPMLPAATAQQS</sequence>
<organism evidence="1 2">
    <name type="scientific">Candidatus Methylumidiphilus alinenensis</name>
    <dbReference type="NCBI Taxonomy" id="2202197"/>
    <lineage>
        <taxon>Bacteria</taxon>
        <taxon>Pseudomonadati</taxon>
        <taxon>Pseudomonadota</taxon>
        <taxon>Gammaproteobacteria</taxon>
        <taxon>Methylococcales</taxon>
        <taxon>Candidatus Methylumidiphilus</taxon>
    </lineage>
</organism>
<accession>A0A2W4SGX5</accession>
<name>A0A2W4SGX5_9GAMM</name>
<comment type="caution">
    <text evidence="1">The sequence shown here is derived from an EMBL/GenBank/DDBJ whole genome shotgun (WGS) entry which is preliminary data.</text>
</comment>
<dbReference type="EMBL" id="QJPH01000475">
    <property type="protein sequence ID" value="PZN72754.1"/>
    <property type="molecule type" value="Genomic_DNA"/>
</dbReference>
<evidence type="ECO:0000313" key="1">
    <source>
        <dbReference type="EMBL" id="PZN72754.1"/>
    </source>
</evidence>